<organism evidence="2">
    <name type="scientific">Oikopleura dioica</name>
    <name type="common">Tunicate</name>
    <dbReference type="NCBI Taxonomy" id="34765"/>
    <lineage>
        <taxon>Eukaryota</taxon>
        <taxon>Metazoa</taxon>
        <taxon>Chordata</taxon>
        <taxon>Tunicata</taxon>
        <taxon>Appendicularia</taxon>
        <taxon>Copelata</taxon>
        <taxon>Oikopleuridae</taxon>
        <taxon>Oikopleura</taxon>
    </lineage>
</organism>
<protein>
    <submittedName>
        <fullName evidence="2">Uncharacterized protein</fullName>
    </submittedName>
</protein>
<dbReference type="EMBL" id="FN656650">
    <property type="protein sequence ID" value="CBY41803.1"/>
    <property type="molecule type" value="Genomic_DNA"/>
</dbReference>
<gene>
    <name evidence="2" type="ORF">GSOID_T00023895001</name>
</gene>
<reference evidence="2" key="1">
    <citation type="journal article" date="2010" name="Science">
        <title>Plasticity of animal genome architecture unmasked by rapid evolution of a pelagic tunicate.</title>
        <authorList>
            <person name="Denoeud F."/>
            <person name="Henriet S."/>
            <person name="Mungpakdee S."/>
            <person name="Aury J.M."/>
            <person name="Da Silva C."/>
            <person name="Brinkmann H."/>
            <person name="Mikhaleva J."/>
            <person name="Olsen L.C."/>
            <person name="Jubin C."/>
            <person name="Canestro C."/>
            <person name="Bouquet J.M."/>
            <person name="Danks G."/>
            <person name="Poulain J."/>
            <person name="Campsteijn C."/>
            <person name="Adamski M."/>
            <person name="Cross I."/>
            <person name="Yadetie F."/>
            <person name="Muffato M."/>
            <person name="Louis A."/>
            <person name="Butcher S."/>
            <person name="Tsagkogeorga G."/>
            <person name="Konrad A."/>
            <person name="Singh S."/>
            <person name="Jensen M.F."/>
            <person name="Cong E.H."/>
            <person name="Eikeseth-Otteraa H."/>
            <person name="Noel B."/>
            <person name="Anthouard V."/>
            <person name="Porcel B.M."/>
            <person name="Kachouri-Lafond R."/>
            <person name="Nishino A."/>
            <person name="Ugolini M."/>
            <person name="Chourrout P."/>
            <person name="Nishida H."/>
            <person name="Aasland R."/>
            <person name="Huzurbazar S."/>
            <person name="Westhof E."/>
            <person name="Delsuc F."/>
            <person name="Lehrach H."/>
            <person name="Reinhardt R."/>
            <person name="Weissenbach J."/>
            <person name="Roy S.W."/>
            <person name="Artiguenave F."/>
            <person name="Postlethwait J.H."/>
            <person name="Manak J.R."/>
            <person name="Thompson E.M."/>
            <person name="Jaillon O."/>
            <person name="Du Pasquier L."/>
            <person name="Boudinot P."/>
            <person name="Liberles D.A."/>
            <person name="Volff J.N."/>
            <person name="Philippe H."/>
            <person name="Lenhard B."/>
            <person name="Roest Crollius H."/>
            <person name="Wincker P."/>
            <person name="Chourrout D."/>
        </authorList>
    </citation>
    <scope>NUCLEOTIDE SEQUENCE [LARGE SCALE GENOMIC DNA]</scope>
</reference>
<sequence length="297" mass="33533">MERHQIEKSISSDSDVNERMWLLQLDENEEMAYEIELELERDLLDDLSEFSLDREIGEEVRESPSSSSEDGSSSCDMDDPSMTDTNQTDIFDENEFDGSFDESDDGDSSSENEDDLIFTKNDDNLSSKMKFSVAIIASASASVYVHPHVHTRLTAEGMQNESKSIECFFGCMGDLIRKELKCSFEFDYESEDYARCMEGPNAEFEECLRADECIQVDGTCMKRCEPILLDDIQACEDGLASGELSQLDYVVCVNKASLDFSNCWDACTCEQPYCNCVPPSNASWIPYDVVCYPDPEL</sequence>
<dbReference type="AlphaFoldDB" id="E4Z275"/>
<feature type="compositionally biased region" description="Low complexity" evidence="1">
    <location>
        <begin position="63"/>
        <end position="75"/>
    </location>
</feature>
<evidence type="ECO:0000256" key="1">
    <source>
        <dbReference type="SAM" id="MobiDB-lite"/>
    </source>
</evidence>
<name>E4Z275_OIKDI</name>
<feature type="compositionally biased region" description="Acidic residues" evidence="1">
    <location>
        <begin position="90"/>
        <end position="116"/>
    </location>
</feature>
<accession>E4Z275</accession>
<evidence type="ECO:0000313" key="2">
    <source>
        <dbReference type="EMBL" id="CBY41803.1"/>
    </source>
</evidence>
<feature type="region of interest" description="Disordered" evidence="1">
    <location>
        <begin position="54"/>
        <end position="119"/>
    </location>
</feature>
<dbReference type="Proteomes" id="UP000011014">
    <property type="component" value="Unassembled WGS sequence"/>
</dbReference>
<proteinExistence type="predicted"/>